<evidence type="ECO:0008006" key="3">
    <source>
        <dbReference type="Google" id="ProtNLM"/>
    </source>
</evidence>
<dbReference type="OrthoDB" id="13546at2"/>
<proteinExistence type="predicted"/>
<dbReference type="Proteomes" id="UP000011863">
    <property type="component" value="Chromosome"/>
</dbReference>
<dbReference type="KEGG" id="aym:YM304_33430"/>
<dbReference type="PANTHER" id="PTHR37163:SF1">
    <property type="entry name" value="DUF501 DOMAIN-CONTAINING PROTEIN"/>
    <property type="match status" value="1"/>
</dbReference>
<keyword evidence="2" id="KW-1185">Reference proteome</keyword>
<evidence type="ECO:0000313" key="2">
    <source>
        <dbReference type="Proteomes" id="UP000011863"/>
    </source>
</evidence>
<name>A0A6C7EA97_ILUCY</name>
<evidence type="ECO:0000313" key="1">
    <source>
        <dbReference type="EMBL" id="BAN03657.1"/>
    </source>
</evidence>
<dbReference type="AlphaFoldDB" id="A0A6C7EA97"/>
<accession>A0A6C7EA97</accession>
<dbReference type="EMBL" id="AP012057">
    <property type="protein sequence ID" value="BAN03657.1"/>
    <property type="molecule type" value="Genomic_DNA"/>
</dbReference>
<sequence length="156" mass="16631">MDDLARVEELLGRRPRGQFDVVVRADDGDPIVVRNAPFLDDGTPMPTRYYLVGAEHVKAVSRVEAAGGVNQVEAELDDAVIDAIHQRYHDERQAAIPADHDGPVPYGGVGGTRTGVKCLHAHVAHELATGDDEIGKWTLARIPPPIGTAAPSEAGS</sequence>
<protein>
    <recommendedName>
        <fullName evidence="3">DUF501 domain-containing protein</fullName>
    </recommendedName>
</protein>
<gene>
    <name evidence="1" type="ORF">YM304_33430</name>
</gene>
<dbReference type="Pfam" id="PF04417">
    <property type="entry name" value="DUF501"/>
    <property type="match status" value="1"/>
</dbReference>
<organism evidence="1 2">
    <name type="scientific">Ilumatobacter coccineus (strain NBRC 103263 / KCTC 29153 / YM16-304)</name>
    <dbReference type="NCBI Taxonomy" id="1313172"/>
    <lineage>
        <taxon>Bacteria</taxon>
        <taxon>Bacillati</taxon>
        <taxon>Actinomycetota</taxon>
        <taxon>Acidimicrobiia</taxon>
        <taxon>Acidimicrobiales</taxon>
        <taxon>Ilumatobacteraceae</taxon>
        <taxon>Ilumatobacter</taxon>
    </lineage>
</organism>
<reference evidence="1 2" key="1">
    <citation type="journal article" date="2013" name="Int. J. Syst. Evol. Microbiol.">
        <title>Ilumatobacter nonamiense sp. nov. and Ilumatobacter coccineum sp. nov., isolated from seashore sand.</title>
        <authorList>
            <person name="Matsumoto A."/>
            <person name="Kasai H."/>
            <person name="Matsuo Y."/>
            <person name="Shizuri Y."/>
            <person name="Ichikawa N."/>
            <person name="Fujita N."/>
            <person name="Omura S."/>
            <person name="Takahashi Y."/>
        </authorList>
    </citation>
    <scope>NUCLEOTIDE SEQUENCE [LARGE SCALE GENOMIC DNA]</scope>
    <source>
        <strain evidence="2">NBRC 103263 / KCTC 29153 / YM16-304</strain>
    </source>
</reference>
<dbReference type="InterPro" id="IPR007511">
    <property type="entry name" value="DUF501"/>
</dbReference>
<dbReference type="PANTHER" id="PTHR37163">
    <property type="entry name" value="CONSERVED PROTEIN"/>
    <property type="match status" value="1"/>
</dbReference>
<dbReference type="RefSeq" id="WP_015442904.1">
    <property type="nucleotide sequence ID" value="NC_020520.1"/>
</dbReference>